<dbReference type="EMBL" id="FQTW01000005">
    <property type="protein sequence ID" value="SHE77827.1"/>
    <property type="molecule type" value="Genomic_DNA"/>
</dbReference>
<dbReference type="AlphaFoldDB" id="A0A1M4W9E5"/>
<proteinExistence type="predicted"/>
<evidence type="ECO:0000259" key="1">
    <source>
        <dbReference type="Pfam" id="PF18347"/>
    </source>
</evidence>
<evidence type="ECO:0000313" key="4">
    <source>
        <dbReference type="Proteomes" id="UP000184462"/>
    </source>
</evidence>
<evidence type="ECO:0000313" key="3">
    <source>
        <dbReference type="EMBL" id="SHE77827.1"/>
    </source>
</evidence>
<feature type="domain" description="DUF6852" evidence="2">
    <location>
        <begin position="51"/>
        <end position="119"/>
    </location>
</feature>
<sequence>MGLDKILSISGKPGLFELVAKTRSGFIAKSLLDGKKIPVNIQNNVSMLSEIAIYTYTEEVPLKDVFKLMHSQAEGQPTIDHKSSKKELENYFNDILPEYDEDRVYASDIKKVVQWYNILVTQDLLEFTEETDEAHSEATDTEADKTED</sequence>
<name>A0A1M4W9E5_9FLAO</name>
<protein>
    <submittedName>
        <fullName evidence="3">Uncharacterized protein</fullName>
    </submittedName>
</protein>
<gene>
    <name evidence="3" type="ORF">SAMN05444278_105154</name>
</gene>
<dbReference type="Pfam" id="PF21186">
    <property type="entry name" value="DUF6852"/>
    <property type="match status" value="1"/>
</dbReference>
<dbReference type="Gene3D" id="1.10.10.1650">
    <property type="match status" value="1"/>
</dbReference>
<dbReference type="RefSeq" id="WP_073193080.1">
    <property type="nucleotide sequence ID" value="NZ_FQTW01000005.1"/>
</dbReference>
<feature type="domain" description="DUF5606" evidence="1">
    <location>
        <begin position="3"/>
        <end position="48"/>
    </location>
</feature>
<dbReference type="Gene3D" id="2.30.30.730">
    <property type="match status" value="1"/>
</dbReference>
<accession>A0A1M4W9E5</accession>
<dbReference type="Proteomes" id="UP000184462">
    <property type="component" value="Unassembled WGS sequence"/>
</dbReference>
<dbReference type="Pfam" id="PF18347">
    <property type="entry name" value="DUF5606"/>
    <property type="match status" value="1"/>
</dbReference>
<evidence type="ECO:0000259" key="2">
    <source>
        <dbReference type="Pfam" id="PF21186"/>
    </source>
</evidence>
<reference evidence="3 4" key="1">
    <citation type="submission" date="2016-11" db="EMBL/GenBank/DDBJ databases">
        <authorList>
            <person name="Jaros S."/>
            <person name="Januszkiewicz K."/>
            <person name="Wedrychowicz H."/>
        </authorList>
    </citation>
    <scope>NUCLEOTIDE SEQUENCE [LARGE SCALE GENOMIC DNA]</scope>
    <source>
        <strain evidence="3 4">DSM 25661</strain>
    </source>
</reference>
<dbReference type="InterPro" id="IPR041218">
    <property type="entry name" value="DUF5606"/>
</dbReference>
<dbReference type="OrthoDB" id="675198at2"/>
<dbReference type="STRING" id="1155689.SAMN05444278_105154"/>
<dbReference type="InterPro" id="IPR049280">
    <property type="entry name" value="DUF6852"/>
</dbReference>
<keyword evidence="4" id="KW-1185">Reference proteome</keyword>
<dbReference type="InterPro" id="IPR049281">
    <property type="entry name" value="BVU_3817-like_C_sf"/>
</dbReference>
<dbReference type="InterPro" id="IPR049282">
    <property type="entry name" value="BVU_3817_N_sf"/>
</dbReference>
<organism evidence="3 4">
    <name type="scientific">Psychroflexus salarius</name>
    <dbReference type="NCBI Taxonomy" id="1155689"/>
    <lineage>
        <taxon>Bacteria</taxon>
        <taxon>Pseudomonadati</taxon>
        <taxon>Bacteroidota</taxon>
        <taxon>Flavobacteriia</taxon>
        <taxon>Flavobacteriales</taxon>
        <taxon>Flavobacteriaceae</taxon>
        <taxon>Psychroflexus</taxon>
    </lineage>
</organism>